<dbReference type="SUPFAM" id="SSF46785">
    <property type="entry name" value="Winged helix' DNA-binding domain"/>
    <property type="match status" value="1"/>
</dbReference>
<dbReference type="GO" id="GO:0005829">
    <property type="term" value="C:cytosol"/>
    <property type="evidence" value="ECO:0007669"/>
    <property type="project" value="TreeGrafter"/>
</dbReference>
<protein>
    <submittedName>
        <fullName evidence="2">Rrf2 family transcriptional regulator</fullName>
    </submittedName>
</protein>
<dbReference type="Gene3D" id="1.10.10.10">
    <property type="entry name" value="Winged helix-like DNA-binding domain superfamily/Winged helix DNA-binding domain"/>
    <property type="match status" value="1"/>
</dbReference>
<keyword evidence="1" id="KW-0238">DNA-binding</keyword>
<dbReference type="PROSITE" id="PS51197">
    <property type="entry name" value="HTH_RRF2_2"/>
    <property type="match status" value="1"/>
</dbReference>
<organism evidence="2 3">
    <name type="scientific">Suipraeoptans intestinalis</name>
    <dbReference type="NCBI Taxonomy" id="2606628"/>
    <lineage>
        <taxon>Bacteria</taxon>
        <taxon>Bacillati</taxon>
        <taxon>Bacillota</taxon>
        <taxon>Clostridia</taxon>
        <taxon>Lachnospirales</taxon>
        <taxon>Lachnospiraceae</taxon>
        <taxon>Suipraeoptans</taxon>
    </lineage>
</organism>
<dbReference type="Proteomes" id="UP000434409">
    <property type="component" value="Unassembled WGS sequence"/>
</dbReference>
<reference evidence="2 3" key="1">
    <citation type="submission" date="2019-08" db="EMBL/GenBank/DDBJ databases">
        <title>In-depth cultivation of the pig gut microbiome towards novel bacterial diversity and tailored functional studies.</title>
        <authorList>
            <person name="Wylensek D."/>
            <person name="Hitch T.C.A."/>
            <person name="Clavel T."/>
        </authorList>
    </citation>
    <scope>NUCLEOTIDE SEQUENCE [LARGE SCALE GENOMIC DNA]</scope>
    <source>
        <strain evidence="2 3">68-1-5</strain>
    </source>
</reference>
<dbReference type="Pfam" id="PF02082">
    <property type="entry name" value="Rrf2"/>
    <property type="match status" value="1"/>
</dbReference>
<dbReference type="PANTHER" id="PTHR33221">
    <property type="entry name" value="WINGED HELIX-TURN-HELIX TRANSCRIPTIONAL REGULATOR, RRF2 FAMILY"/>
    <property type="match status" value="1"/>
</dbReference>
<dbReference type="InterPro" id="IPR000944">
    <property type="entry name" value="Tscrpt_reg_Rrf2"/>
</dbReference>
<dbReference type="EMBL" id="VULY01000018">
    <property type="protein sequence ID" value="MSR93053.1"/>
    <property type="molecule type" value="Genomic_DNA"/>
</dbReference>
<evidence type="ECO:0000256" key="1">
    <source>
        <dbReference type="ARBA" id="ARBA00023125"/>
    </source>
</evidence>
<dbReference type="RefSeq" id="WP_154475747.1">
    <property type="nucleotide sequence ID" value="NZ_VULY01000018.1"/>
</dbReference>
<dbReference type="GO" id="GO:0003700">
    <property type="term" value="F:DNA-binding transcription factor activity"/>
    <property type="evidence" value="ECO:0007669"/>
    <property type="project" value="TreeGrafter"/>
</dbReference>
<keyword evidence="3" id="KW-1185">Reference proteome</keyword>
<dbReference type="InterPro" id="IPR036390">
    <property type="entry name" value="WH_DNA-bd_sf"/>
</dbReference>
<sequence>MKFSKKSRYGLVALIDLAVQPETEYVALNTIAERNEISTQYLEQIFGSLRRAGVVNSVKGPQGGYRLSQKAQEIRVSQILEVLEGEYRLAEETGDSPISRTIQSMVVDPVNDGLTKILEEITLEDLAKDYLRHQKGEELMYYI</sequence>
<dbReference type="InterPro" id="IPR030489">
    <property type="entry name" value="TR_Rrf2-type_CS"/>
</dbReference>
<dbReference type="InterPro" id="IPR036388">
    <property type="entry name" value="WH-like_DNA-bd_sf"/>
</dbReference>
<dbReference type="NCBIfam" id="TIGR00738">
    <property type="entry name" value="rrf2_super"/>
    <property type="match status" value="1"/>
</dbReference>
<dbReference type="AlphaFoldDB" id="A0A6N7UR04"/>
<evidence type="ECO:0000313" key="3">
    <source>
        <dbReference type="Proteomes" id="UP000434409"/>
    </source>
</evidence>
<gene>
    <name evidence="2" type="ORF">FYJ34_01850</name>
</gene>
<name>A0A6N7UR04_9FIRM</name>
<comment type="caution">
    <text evidence="2">The sequence shown here is derived from an EMBL/GenBank/DDBJ whole genome shotgun (WGS) entry which is preliminary data.</text>
</comment>
<dbReference type="PROSITE" id="PS01332">
    <property type="entry name" value="HTH_RRF2_1"/>
    <property type="match status" value="1"/>
</dbReference>
<proteinExistence type="predicted"/>
<evidence type="ECO:0000313" key="2">
    <source>
        <dbReference type="EMBL" id="MSR93053.1"/>
    </source>
</evidence>
<accession>A0A6N7UR04</accession>
<dbReference type="PANTHER" id="PTHR33221:SF5">
    <property type="entry name" value="HTH-TYPE TRANSCRIPTIONAL REGULATOR ISCR"/>
    <property type="match status" value="1"/>
</dbReference>
<dbReference type="GO" id="GO:0003677">
    <property type="term" value="F:DNA binding"/>
    <property type="evidence" value="ECO:0007669"/>
    <property type="project" value="UniProtKB-KW"/>
</dbReference>